<dbReference type="InterPro" id="IPR036388">
    <property type="entry name" value="WH-like_DNA-bd_sf"/>
</dbReference>
<accession>A0A6J4RAT9</accession>
<dbReference type="Gene3D" id="3.40.190.290">
    <property type="match status" value="1"/>
</dbReference>
<gene>
    <name evidence="6" type="ORF">AVDCRST_MAG65-457</name>
</gene>
<dbReference type="InterPro" id="IPR050950">
    <property type="entry name" value="HTH-type_LysR_regulators"/>
</dbReference>
<evidence type="ECO:0000256" key="4">
    <source>
        <dbReference type="ARBA" id="ARBA00023163"/>
    </source>
</evidence>
<name>A0A6J4RAT9_9ACTN</name>
<dbReference type="PROSITE" id="PS50931">
    <property type="entry name" value="HTH_LYSR"/>
    <property type="match status" value="1"/>
</dbReference>
<evidence type="ECO:0000256" key="2">
    <source>
        <dbReference type="ARBA" id="ARBA00023015"/>
    </source>
</evidence>
<evidence type="ECO:0000259" key="5">
    <source>
        <dbReference type="PROSITE" id="PS50931"/>
    </source>
</evidence>
<keyword evidence="2" id="KW-0805">Transcription regulation</keyword>
<dbReference type="PANTHER" id="PTHR30419">
    <property type="entry name" value="HTH-TYPE TRANSCRIPTIONAL REGULATOR YBHD"/>
    <property type="match status" value="1"/>
</dbReference>
<comment type="similarity">
    <text evidence="1">Belongs to the LysR transcriptional regulatory family.</text>
</comment>
<proteinExistence type="inferred from homology"/>
<dbReference type="Pfam" id="PF03466">
    <property type="entry name" value="LysR_substrate"/>
    <property type="match status" value="1"/>
</dbReference>
<organism evidence="6">
    <name type="scientific">uncultured Solirubrobacteraceae bacterium</name>
    <dbReference type="NCBI Taxonomy" id="1162706"/>
    <lineage>
        <taxon>Bacteria</taxon>
        <taxon>Bacillati</taxon>
        <taxon>Actinomycetota</taxon>
        <taxon>Thermoleophilia</taxon>
        <taxon>Solirubrobacterales</taxon>
        <taxon>Solirubrobacteraceae</taxon>
        <taxon>environmental samples</taxon>
    </lineage>
</organism>
<dbReference type="EMBL" id="CADCVL010000074">
    <property type="protein sequence ID" value="CAA9467727.1"/>
    <property type="molecule type" value="Genomic_DNA"/>
</dbReference>
<feature type="domain" description="HTH lysR-type" evidence="5">
    <location>
        <begin position="1"/>
        <end position="58"/>
    </location>
</feature>
<sequence>MTLQQLTYFLAAANHGSFSAAAESLHMAQPSLSDQVRRLEAELGVSLFVRAGRRLELTEAGQTLLPHAERTLEAAEETMASVREVRTLAGGTVSFGTFGSAHHYLLSGLVQDFRAEHPDVRLRIFGQNSSEVADAVREGRLEAGLILLPIDDRGLDVRATIREEVHYVSAEPERLRESMTIEALARAPLILHDVRWATSDPTRRQLAERAQAAGVAIEPDVEVEYLTAALDLAARGLGDTVAPRFVVIGRGYGRRLGSVPFDPPLYDTFAFITRRNAHLSPATRALIAIAERRIDQLAKRLADAPPRIQRDRDA</sequence>
<protein>
    <submittedName>
        <fullName evidence="6">Transcriptional regulator, LysR family</fullName>
    </submittedName>
</protein>
<dbReference type="AlphaFoldDB" id="A0A6J4RAT9"/>
<dbReference type="SUPFAM" id="SSF46785">
    <property type="entry name" value="Winged helix' DNA-binding domain"/>
    <property type="match status" value="1"/>
</dbReference>
<dbReference type="CDD" id="cd05466">
    <property type="entry name" value="PBP2_LTTR_substrate"/>
    <property type="match status" value="1"/>
</dbReference>
<dbReference type="FunFam" id="1.10.10.10:FF:000001">
    <property type="entry name" value="LysR family transcriptional regulator"/>
    <property type="match status" value="1"/>
</dbReference>
<dbReference type="GO" id="GO:0003700">
    <property type="term" value="F:DNA-binding transcription factor activity"/>
    <property type="evidence" value="ECO:0007669"/>
    <property type="project" value="InterPro"/>
</dbReference>
<dbReference type="InterPro" id="IPR005119">
    <property type="entry name" value="LysR_subst-bd"/>
</dbReference>
<dbReference type="InterPro" id="IPR036390">
    <property type="entry name" value="WH_DNA-bd_sf"/>
</dbReference>
<evidence type="ECO:0000256" key="3">
    <source>
        <dbReference type="ARBA" id="ARBA00023125"/>
    </source>
</evidence>
<keyword evidence="3" id="KW-0238">DNA-binding</keyword>
<keyword evidence="4" id="KW-0804">Transcription</keyword>
<reference evidence="6" key="1">
    <citation type="submission" date="2020-02" db="EMBL/GenBank/DDBJ databases">
        <authorList>
            <person name="Meier V. D."/>
        </authorList>
    </citation>
    <scope>NUCLEOTIDE SEQUENCE</scope>
    <source>
        <strain evidence="6">AVDCRST_MAG65</strain>
    </source>
</reference>
<dbReference type="Gene3D" id="1.10.10.10">
    <property type="entry name" value="Winged helix-like DNA-binding domain superfamily/Winged helix DNA-binding domain"/>
    <property type="match status" value="1"/>
</dbReference>
<dbReference type="GO" id="GO:0005829">
    <property type="term" value="C:cytosol"/>
    <property type="evidence" value="ECO:0007669"/>
    <property type="project" value="TreeGrafter"/>
</dbReference>
<dbReference type="Pfam" id="PF00126">
    <property type="entry name" value="HTH_1"/>
    <property type="match status" value="1"/>
</dbReference>
<dbReference type="SUPFAM" id="SSF53850">
    <property type="entry name" value="Periplasmic binding protein-like II"/>
    <property type="match status" value="1"/>
</dbReference>
<evidence type="ECO:0000313" key="6">
    <source>
        <dbReference type="EMBL" id="CAA9467727.1"/>
    </source>
</evidence>
<dbReference type="GO" id="GO:0003677">
    <property type="term" value="F:DNA binding"/>
    <property type="evidence" value="ECO:0007669"/>
    <property type="project" value="UniProtKB-KW"/>
</dbReference>
<dbReference type="InterPro" id="IPR000847">
    <property type="entry name" value="LysR_HTH_N"/>
</dbReference>
<dbReference type="PRINTS" id="PR00039">
    <property type="entry name" value="HTHLYSR"/>
</dbReference>
<evidence type="ECO:0000256" key="1">
    <source>
        <dbReference type="ARBA" id="ARBA00009437"/>
    </source>
</evidence>